<gene>
    <name evidence="2" type="ORF">ACFSQW_09365</name>
</gene>
<keyword evidence="1" id="KW-1133">Transmembrane helix</keyword>
<keyword evidence="1" id="KW-0472">Membrane</keyword>
<feature type="transmembrane region" description="Helical" evidence="1">
    <location>
        <begin position="5"/>
        <end position="25"/>
    </location>
</feature>
<keyword evidence="1" id="KW-0812">Transmembrane</keyword>
<sequence length="56" mass="5772">MNRAAIGHGTFGGILLGVYPALIMGDVLKTILLAAIGATVSFCVSLLLGSLTKRKK</sequence>
<organism evidence="2 3">
    <name type="scientific">Sphingobacterium tabacisoli</name>
    <dbReference type="NCBI Taxonomy" id="2044855"/>
    <lineage>
        <taxon>Bacteria</taxon>
        <taxon>Pseudomonadati</taxon>
        <taxon>Bacteroidota</taxon>
        <taxon>Sphingobacteriia</taxon>
        <taxon>Sphingobacteriales</taxon>
        <taxon>Sphingobacteriaceae</taxon>
        <taxon>Sphingobacterium</taxon>
    </lineage>
</organism>
<evidence type="ECO:0000313" key="2">
    <source>
        <dbReference type="EMBL" id="MFD2554597.1"/>
    </source>
</evidence>
<evidence type="ECO:0000313" key="3">
    <source>
        <dbReference type="Proteomes" id="UP001597440"/>
    </source>
</evidence>
<accession>A0ABW5L079</accession>
<name>A0ABW5L079_9SPHI</name>
<proteinExistence type="predicted"/>
<evidence type="ECO:0000256" key="1">
    <source>
        <dbReference type="SAM" id="Phobius"/>
    </source>
</evidence>
<dbReference type="Proteomes" id="UP001597440">
    <property type="component" value="Unassembled WGS sequence"/>
</dbReference>
<protein>
    <submittedName>
        <fullName evidence="2">Uncharacterized protein</fullName>
    </submittedName>
</protein>
<keyword evidence="3" id="KW-1185">Reference proteome</keyword>
<feature type="transmembrane region" description="Helical" evidence="1">
    <location>
        <begin position="31"/>
        <end position="51"/>
    </location>
</feature>
<comment type="caution">
    <text evidence="2">The sequence shown here is derived from an EMBL/GenBank/DDBJ whole genome shotgun (WGS) entry which is preliminary data.</text>
</comment>
<dbReference type="EMBL" id="JBHULD010000014">
    <property type="protein sequence ID" value="MFD2554597.1"/>
    <property type="molecule type" value="Genomic_DNA"/>
</dbReference>
<reference evidence="3" key="1">
    <citation type="journal article" date="2019" name="Int. J. Syst. Evol. Microbiol.">
        <title>The Global Catalogue of Microorganisms (GCM) 10K type strain sequencing project: providing services to taxonomists for standard genome sequencing and annotation.</title>
        <authorList>
            <consortium name="The Broad Institute Genomics Platform"/>
            <consortium name="The Broad Institute Genome Sequencing Center for Infectious Disease"/>
            <person name="Wu L."/>
            <person name="Ma J."/>
        </authorList>
    </citation>
    <scope>NUCLEOTIDE SEQUENCE [LARGE SCALE GENOMIC DNA]</scope>
    <source>
        <strain evidence="3">KCTC 52298</strain>
    </source>
</reference>